<protein>
    <submittedName>
        <fullName evidence="1">Uncharacterized protein</fullName>
    </submittedName>
</protein>
<evidence type="ECO:0000313" key="1">
    <source>
        <dbReference type="EMBL" id="CAP98641.1"/>
    </source>
</evidence>
<dbReference type="AlphaFoldDB" id="B6HTK6"/>
<accession>B6HTK6</accession>
<organism evidence="1 2">
    <name type="scientific">Penicillium rubens (strain ATCC 28089 / DSM 1075 / NRRL 1951 / Wisconsin 54-1255)</name>
    <name type="common">Penicillium chrysogenum</name>
    <dbReference type="NCBI Taxonomy" id="500485"/>
    <lineage>
        <taxon>Eukaryota</taxon>
        <taxon>Fungi</taxon>
        <taxon>Dikarya</taxon>
        <taxon>Ascomycota</taxon>
        <taxon>Pezizomycotina</taxon>
        <taxon>Eurotiomycetes</taxon>
        <taxon>Eurotiomycetidae</taxon>
        <taxon>Eurotiales</taxon>
        <taxon>Aspergillaceae</taxon>
        <taxon>Penicillium</taxon>
        <taxon>Penicillium chrysogenum species complex</taxon>
    </lineage>
</organism>
<keyword evidence="2" id="KW-1185">Reference proteome</keyword>
<sequence>MDAGWFCNATLDSRYLDMRKWYGLPRYARYQEGSAVRPDHVFEDTRGAKACANWEEYNKGCGRRHGFSAVQFHGVDDQWLGLLAIWTTGSLWSGNQWAKET</sequence>
<evidence type="ECO:0000313" key="2">
    <source>
        <dbReference type="Proteomes" id="UP000000724"/>
    </source>
</evidence>
<gene>
    <name evidence="1" type="ORF">Pc22g13530</name>
    <name evidence="1" type="ORF">PCH_Pc22g13530</name>
</gene>
<dbReference type="OrthoDB" id="202203at2759"/>
<reference evidence="1 2" key="1">
    <citation type="journal article" date="2008" name="Nat. Biotechnol.">
        <title>Genome sequencing and analysis of the filamentous fungus Penicillium chrysogenum.</title>
        <authorList>
            <person name="van den Berg M.A."/>
            <person name="Albang R."/>
            <person name="Albermann K."/>
            <person name="Badger J.H."/>
            <person name="Daran J.-M."/>
            <person name="Driessen A.J.M."/>
            <person name="Garcia-Estrada C."/>
            <person name="Fedorova N.D."/>
            <person name="Harris D.M."/>
            <person name="Heijne W.H.M."/>
            <person name="Joardar V.S."/>
            <person name="Kiel J.A.K.W."/>
            <person name="Kovalchuk A."/>
            <person name="Martin J.F."/>
            <person name="Nierman W.C."/>
            <person name="Nijland J.G."/>
            <person name="Pronk J.T."/>
            <person name="Roubos J.A."/>
            <person name="van der Klei I.J."/>
            <person name="van Peij N.N.M.E."/>
            <person name="Veenhuis M."/>
            <person name="von Doehren H."/>
            <person name="Wagner C."/>
            <person name="Wortman J.R."/>
            <person name="Bovenberg R.A.L."/>
        </authorList>
    </citation>
    <scope>NUCLEOTIDE SEQUENCE [LARGE SCALE GENOMIC DNA]</scope>
    <source>
        <strain evidence="2">ATCC 28089 / DSM 1075 / NRRL 1951 / Wisconsin 54-1255</strain>
    </source>
</reference>
<dbReference type="HOGENOM" id="CLU_2292605_0_0_1"/>
<name>B6HTK6_PENRW</name>
<dbReference type="EMBL" id="AM920437">
    <property type="protein sequence ID" value="CAP98641.1"/>
    <property type="molecule type" value="Genomic_DNA"/>
</dbReference>
<dbReference type="Proteomes" id="UP000000724">
    <property type="component" value="Contig Pc00c22"/>
</dbReference>
<proteinExistence type="predicted"/>
<dbReference type="VEuPathDB" id="FungiDB:PCH_Pc22g13530"/>